<reference evidence="2 3" key="1">
    <citation type="submission" date="2024-09" db="EMBL/GenBank/DDBJ databases">
        <title>Genome sequencing and assembly of Phytophthora oleae, isolate VK10A, causative agent of rot of olive drupes.</title>
        <authorList>
            <person name="Conti Taguali S."/>
            <person name="Riolo M."/>
            <person name="La Spada F."/>
            <person name="Cacciola S.O."/>
            <person name="Dionisio G."/>
        </authorList>
    </citation>
    <scope>NUCLEOTIDE SEQUENCE [LARGE SCALE GENOMIC DNA]</scope>
    <source>
        <strain evidence="2 3">VK10A</strain>
    </source>
</reference>
<dbReference type="Proteomes" id="UP001632037">
    <property type="component" value="Unassembled WGS sequence"/>
</dbReference>
<keyword evidence="3" id="KW-1185">Reference proteome</keyword>
<evidence type="ECO:0000256" key="1">
    <source>
        <dbReference type="SAM" id="SignalP"/>
    </source>
</evidence>
<protein>
    <submittedName>
        <fullName evidence="2">Uncharacterized protein</fullName>
    </submittedName>
</protein>
<dbReference type="AlphaFoldDB" id="A0ABD3FPH6"/>
<dbReference type="EMBL" id="JBIMZQ010000012">
    <property type="protein sequence ID" value="KAL3668204.1"/>
    <property type="molecule type" value="Genomic_DNA"/>
</dbReference>
<proteinExistence type="predicted"/>
<name>A0ABD3FPH6_9STRA</name>
<feature type="signal peptide" evidence="1">
    <location>
        <begin position="1"/>
        <end position="25"/>
    </location>
</feature>
<sequence length="107" mass="11632">MLSGASKVAAVLAMLVSLEFGEIHAHGHVRGGSSMALVLSVSTQEEVVNDSCSVSNSRRCQRHLMEAPPEFVPTHEWQDILPNQAIPPGLYIRVNLETGKKEAKLLD</sequence>
<evidence type="ECO:0000313" key="3">
    <source>
        <dbReference type="Proteomes" id="UP001632037"/>
    </source>
</evidence>
<keyword evidence="1" id="KW-0732">Signal</keyword>
<organism evidence="2 3">
    <name type="scientific">Phytophthora oleae</name>
    <dbReference type="NCBI Taxonomy" id="2107226"/>
    <lineage>
        <taxon>Eukaryota</taxon>
        <taxon>Sar</taxon>
        <taxon>Stramenopiles</taxon>
        <taxon>Oomycota</taxon>
        <taxon>Peronosporomycetes</taxon>
        <taxon>Peronosporales</taxon>
        <taxon>Peronosporaceae</taxon>
        <taxon>Phytophthora</taxon>
    </lineage>
</organism>
<feature type="chain" id="PRO_5044753726" evidence="1">
    <location>
        <begin position="26"/>
        <end position="107"/>
    </location>
</feature>
<comment type="caution">
    <text evidence="2">The sequence shown here is derived from an EMBL/GenBank/DDBJ whole genome shotgun (WGS) entry which is preliminary data.</text>
</comment>
<accession>A0ABD3FPH6</accession>
<gene>
    <name evidence="2" type="ORF">V7S43_007065</name>
</gene>
<evidence type="ECO:0000313" key="2">
    <source>
        <dbReference type="EMBL" id="KAL3668204.1"/>
    </source>
</evidence>